<feature type="binding site" evidence="11">
    <location>
        <begin position="264"/>
        <end position="265"/>
    </location>
    <ligand>
        <name>L-histidine</name>
        <dbReference type="ChEBI" id="CHEBI:57595"/>
    </ligand>
</feature>
<evidence type="ECO:0000256" key="4">
    <source>
        <dbReference type="ARBA" id="ARBA00022598"/>
    </source>
</evidence>
<feature type="domain" description="Aminoacyl-transfer RNA synthetases class-II family profile" evidence="12">
    <location>
        <begin position="25"/>
        <end position="300"/>
    </location>
</feature>
<dbReference type="InterPro" id="IPR036621">
    <property type="entry name" value="Anticodon-bd_dom_sf"/>
</dbReference>
<dbReference type="InterPro" id="IPR015807">
    <property type="entry name" value="His-tRNA-ligase"/>
</dbReference>
<feature type="binding site" evidence="11">
    <location>
        <position position="115"/>
    </location>
    <ligand>
        <name>L-histidine</name>
        <dbReference type="ChEBI" id="CHEBI:57595"/>
    </ligand>
</feature>
<dbReference type="GO" id="GO:0006427">
    <property type="term" value="P:histidyl-tRNA aminoacylation"/>
    <property type="evidence" value="ECO:0007669"/>
    <property type="project" value="UniProtKB-UniRule"/>
</dbReference>
<evidence type="ECO:0000256" key="8">
    <source>
        <dbReference type="ARBA" id="ARBA00023146"/>
    </source>
</evidence>
<evidence type="ECO:0000256" key="11">
    <source>
        <dbReference type="PIRSR" id="PIRSR001549-1"/>
    </source>
</evidence>
<keyword evidence="4" id="KW-0436">Ligase</keyword>
<reference evidence="13 14" key="1">
    <citation type="journal article" date="2015" name="Microbiome">
        <title>Genomic resolution of linkages in carbon, nitrogen, and sulfur cycling among widespread estuary sediment bacteria.</title>
        <authorList>
            <person name="Baker B.J."/>
            <person name="Lazar C.S."/>
            <person name="Teske A.P."/>
            <person name="Dick G.J."/>
        </authorList>
    </citation>
    <scope>NUCLEOTIDE SEQUENCE [LARGE SCALE GENOMIC DNA]</scope>
    <source>
        <strain evidence="13">DG_56</strain>
    </source>
</reference>
<feature type="binding site" evidence="11">
    <location>
        <position position="260"/>
    </location>
    <ligand>
        <name>L-histidine</name>
        <dbReference type="ChEBI" id="CHEBI:57595"/>
    </ligand>
</feature>
<dbReference type="PANTHER" id="PTHR43707">
    <property type="entry name" value="HISTIDYL-TRNA SYNTHETASE"/>
    <property type="match status" value="1"/>
</dbReference>
<evidence type="ECO:0000256" key="7">
    <source>
        <dbReference type="ARBA" id="ARBA00022917"/>
    </source>
</evidence>
<dbReference type="Proteomes" id="UP000052020">
    <property type="component" value="Unassembled WGS sequence"/>
</dbReference>
<dbReference type="Gene3D" id="3.30.930.10">
    <property type="entry name" value="Bira Bifunctional Protein, Domain 2"/>
    <property type="match status" value="1"/>
</dbReference>
<dbReference type="InterPro" id="IPR045864">
    <property type="entry name" value="aa-tRNA-synth_II/BPL/LPL"/>
</dbReference>
<dbReference type="Gene3D" id="3.40.50.800">
    <property type="entry name" value="Anticodon-binding domain"/>
    <property type="match status" value="1"/>
</dbReference>
<evidence type="ECO:0000256" key="2">
    <source>
        <dbReference type="ARBA" id="ARBA00012815"/>
    </source>
</evidence>
<dbReference type="Pfam" id="PF13393">
    <property type="entry name" value="tRNA-synt_His"/>
    <property type="match status" value="1"/>
</dbReference>
<protein>
    <recommendedName>
        <fullName evidence="3 10">Histidine--tRNA ligase</fullName>
        <ecNumber evidence="2 10">6.1.1.21</ecNumber>
    </recommendedName>
</protein>
<dbReference type="Pfam" id="PF03129">
    <property type="entry name" value="HGTP_anticodon"/>
    <property type="match status" value="1"/>
</dbReference>
<dbReference type="InterPro" id="IPR033656">
    <property type="entry name" value="HisRS_anticodon"/>
</dbReference>
<dbReference type="EMBL" id="LIZY01000037">
    <property type="protein sequence ID" value="KPJ64208.1"/>
    <property type="molecule type" value="Genomic_DNA"/>
</dbReference>
<evidence type="ECO:0000259" key="12">
    <source>
        <dbReference type="PROSITE" id="PS50862"/>
    </source>
</evidence>
<keyword evidence="7" id="KW-0648">Protein biosynthesis</keyword>
<dbReference type="AlphaFoldDB" id="A0A0S7XNY9"/>
<evidence type="ECO:0000256" key="6">
    <source>
        <dbReference type="ARBA" id="ARBA00022840"/>
    </source>
</evidence>
<comment type="caution">
    <text evidence="13">The sequence shown here is derived from an EMBL/GenBank/DDBJ whole genome shotgun (WGS) entry which is preliminary data.</text>
</comment>
<feature type="binding site" evidence="11">
    <location>
        <position position="133"/>
    </location>
    <ligand>
        <name>L-histidine</name>
        <dbReference type="ChEBI" id="CHEBI:57595"/>
    </ligand>
</feature>
<organism evidence="13 14">
    <name type="scientific">candidate division KD3-62 bacterium DG_56</name>
    <dbReference type="NCBI Taxonomy" id="1704032"/>
    <lineage>
        <taxon>Bacteria</taxon>
        <taxon>candidate division KD3-62</taxon>
    </lineage>
</organism>
<dbReference type="PIRSF" id="PIRSF001549">
    <property type="entry name" value="His-tRNA_synth"/>
    <property type="match status" value="1"/>
</dbReference>
<dbReference type="InterPro" id="IPR041715">
    <property type="entry name" value="HisRS-like_core"/>
</dbReference>
<evidence type="ECO:0000313" key="14">
    <source>
        <dbReference type="Proteomes" id="UP000052020"/>
    </source>
</evidence>
<dbReference type="InterPro" id="IPR006195">
    <property type="entry name" value="aa-tRNA-synth_II"/>
</dbReference>
<dbReference type="NCBIfam" id="TIGR00442">
    <property type="entry name" value="hisS"/>
    <property type="match status" value="1"/>
</dbReference>
<evidence type="ECO:0000256" key="9">
    <source>
        <dbReference type="ARBA" id="ARBA00047639"/>
    </source>
</evidence>
<sequence length="380" mass="42403">MLVKFTAPRGTQDILPEDSLRWRVVEAVFADVCRRFGYGELRTPMFEETPLFTHSTGETSDIVTRQMYTFTDQGGRSLTLRPEITPSAARAYVERRLYGQGGVHKFCYVSVPIFRYERPQKGRLRQHHQFGIEAIGAPGPDIDAEVIALGDIFLRELGIDDAQLHINSIGCPVCRPRYREALRDALRPVLGELCENCQARFETNPLRILDDRNERCIELTQGAPETMDYLCEDCRAHFDGLQRDLKAIGIEFTVNPRIVRGLDYYTRTALPTPGVGFGSGEERILMILDQRGWSPEAAQPAAYIAAAGDAARDAAFRLAVMLRRAGIAVSLDHLARSLSAQMREAARIGARHAVIIGDDELAADAVTLRDMESGEQQLVP</sequence>
<feature type="binding site" evidence="11">
    <location>
        <position position="129"/>
    </location>
    <ligand>
        <name>L-histidine</name>
        <dbReference type="ChEBI" id="CHEBI:57595"/>
    </ligand>
</feature>
<dbReference type="EC" id="6.1.1.21" evidence="2 10"/>
<evidence type="ECO:0000256" key="3">
    <source>
        <dbReference type="ARBA" id="ARBA00017399"/>
    </source>
</evidence>
<dbReference type="GO" id="GO:0005737">
    <property type="term" value="C:cytoplasm"/>
    <property type="evidence" value="ECO:0007669"/>
    <property type="project" value="UniProtKB-UniRule"/>
</dbReference>
<keyword evidence="8 13" id="KW-0030">Aminoacyl-tRNA synthetase</keyword>
<dbReference type="HAMAP" id="MF_00127">
    <property type="entry name" value="His_tRNA_synth"/>
    <property type="match status" value="1"/>
</dbReference>
<evidence type="ECO:0000256" key="10">
    <source>
        <dbReference type="NCBIfam" id="TIGR00442"/>
    </source>
</evidence>
<dbReference type="PROSITE" id="PS50862">
    <property type="entry name" value="AA_TRNA_LIGASE_II"/>
    <property type="match status" value="1"/>
</dbReference>
<dbReference type="InterPro" id="IPR004154">
    <property type="entry name" value="Anticodon-bd"/>
</dbReference>
<dbReference type="CDD" id="cd00773">
    <property type="entry name" value="HisRS-like_core"/>
    <property type="match status" value="1"/>
</dbReference>
<gene>
    <name evidence="13" type="ORF">AMK68_02080</name>
</gene>
<proteinExistence type="inferred from homology"/>
<dbReference type="CDD" id="cd00859">
    <property type="entry name" value="HisRS_anticodon"/>
    <property type="match status" value="1"/>
</dbReference>
<dbReference type="GO" id="GO:0004821">
    <property type="term" value="F:histidine-tRNA ligase activity"/>
    <property type="evidence" value="ECO:0007669"/>
    <property type="project" value="UniProtKB-UniRule"/>
</dbReference>
<accession>A0A0S7XNY9</accession>
<evidence type="ECO:0000256" key="5">
    <source>
        <dbReference type="ARBA" id="ARBA00022741"/>
    </source>
</evidence>
<evidence type="ECO:0000313" key="13">
    <source>
        <dbReference type="EMBL" id="KPJ64208.1"/>
    </source>
</evidence>
<keyword evidence="5" id="KW-0547">Nucleotide-binding</keyword>
<dbReference type="SUPFAM" id="SSF55681">
    <property type="entry name" value="Class II aaRS and biotin synthetases"/>
    <property type="match status" value="1"/>
</dbReference>
<name>A0A0S7XNY9_9BACT</name>
<evidence type="ECO:0000256" key="1">
    <source>
        <dbReference type="ARBA" id="ARBA00008226"/>
    </source>
</evidence>
<dbReference type="PANTHER" id="PTHR43707:SF1">
    <property type="entry name" value="HISTIDINE--TRNA LIGASE, MITOCHONDRIAL-RELATED"/>
    <property type="match status" value="1"/>
</dbReference>
<feature type="binding site" evidence="11">
    <location>
        <begin position="83"/>
        <end position="85"/>
    </location>
    <ligand>
        <name>L-histidine</name>
        <dbReference type="ChEBI" id="CHEBI:57595"/>
    </ligand>
</feature>
<comment type="similarity">
    <text evidence="1">Belongs to the class-II aminoacyl-tRNA synthetase family.</text>
</comment>
<feature type="non-terminal residue" evidence="13">
    <location>
        <position position="380"/>
    </location>
</feature>
<dbReference type="InterPro" id="IPR004516">
    <property type="entry name" value="HisRS/HisZ"/>
</dbReference>
<dbReference type="GO" id="GO:0005524">
    <property type="term" value="F:ATP binding"/>
    <property type="evidence" value="ECO:0007669"/>
    <property type="project" value="UniProtKB-KW"/>
</dbReference>
<comment type="catalytic activity">
    <reaction evidence="9">
        <text>tRNA(His) + L-histidine + ATP = L-histidyl-tRNA(His) + AMP + diphosphate + H(+)</text>
        <dbReference type="Rhea" id="RHEA:17313"/>
        <dbReference type="Rhea" id="RHEA-COMP:9665"/>
        <dbReference type="Rhea" id="RHEA-COMP:9689"/>
        <dbReference type="ChEBI" id="CHEBI:15378"/>
        <dbReference type="ChEBI" id="CHEBI:30616"/>
        <dbReference type="ChEBI" id="CHEBI:33019"/>
        <dbReference type="ChEBI" id="CHEBI:57595"/>
        <dbReference type="ChEBI" id="CHEBI:78442"/>
        <dbReference type="ChEBI" id="CHEBI:78527"/>
        <dbReference type="ChEBI" id="CHEBI:456215"/>
        <dbReference type="EC" id="6.1.1.21"/>
    </reaction>
</comment>
<dbReference type="SUPFAM" id="SSF52954">
    <property type="entry name" value="Class II aaRS ABD-related"/>
    <property type="match status" value="1"/>
</dbReference>
<keyword evidence="6" id="KW-0067">ATP-binding</keyword>